<sequence length="162" mass="17556">MRKPNSTLTAAQVYRYAVQTFQPYLKLFNAKGGLAETILLAAAARISSLSDTCQRLRGVSGERIAALDSTREGMVEGFTQGNSLLQVDFTGRLFREGKGSISCDLAGVFARLGSDGASWLLKLSGGRLLGRDFALRSNTRCAEIGVIFLRFFCGERTCLCGE</sequence>
<evidence type="ECO:0000313" key="2">
    <source>
        <dbReference type="Proteomes" id="UP000010798"/>
    </source>
</evidence>
<reference evidence="1 2" key="1">
    <citation type="submission" date="2012-02" db="EMBL/GenBank/DDBJ databases">
        <title>Complete sequence of chromosome of Singulisphaera acidiphila DSM 18658.</title>
        <authorList>
            <consortium name="US DOE Joint Genome Institute (JGI-PGF)"/>
            <person name="Lucas S."/>
            <person name="Copeland A."/>
            <person name="Lapidus A."/>
            <person name="Glavina del Rio T."/>
            <person name="Dalin E."/>
            <person name="Tice H."/>
            <person name="Bruce D."/>
            <person name="Goodwin L."/>
            <person name="Pitluck S."/>
            <person name="Peters L."/>
            <person name="Ovchinnikova G."/>
            <person name="Chertkov O."/>
            <person name="Kyrpides N."/>
            <person name="Mavromatis K."/>
            <person name="Ivanova N."/>
            <person name="Brettin T."/>
            <person name="Detter J.C."/>
            <person name="Han C."/>
            <person name="Larimer F."/>
            <person name="Land M."/>
            <person name="Hauser L."/>
            <person name="Markowitz V."/>
            <person name="Cheng J.-F."/>
            <person name="Hugenholtz P."/>
            <person name="Woyke T."/>
            <person name="Wu D."/>
            <person name="Tindall B."/>
            <person name="Pomrenke H."/>
            <person name="Brambilla E."/>
            <person name="Klenk H.-P."/>
            <person name="Eisen J.A."/>
        </authorList>
    </citation>
    <scope>NUCLEOTIDE SEQUENCE [LARGE SCALE GENOMIC DNA]</scope>
    <source>
        <strain evidence="2">ATCC BAA-1392 / DSM 18658 / VKM B-2454 / MOB10</strain>
    </source>
</reference>
<dbReference type="AlphaFoldDB" id="L0DI81"/>
<evidence type="ECO:0000313" key="1">
    <source>
        <dbReference type="EMBL" id="AGA28565.1"/>
    </source>
</evidence>
<dbReference type="HOGENOM" id="CLU_1634268_0_0_0"/>
<dbReference type="EMBL" id="CP003364">
    <property type="protein sequence ID" value="AGA28565.1"/>
    <property type="molecule type" value="Genomic_DNA"/>
</dbReference>
<dbReference type="Proteomes" id="UP000010798">
    <property type="component" value="Chromosome"/>
</dbReference>
<gene>
    <name evidence="1" type="ordered locus">Sinac_4369</name>
</gene>
<protein>
    <submittedName>
        <fullName evidence="1">Uncharacterized protein</fullName>
    </submittedName>
</protein>
<keyword evidence="2" id="KW-1185">Reference proteome</keyword>
<name>L0DI81_SINAD</name>
<proteinExistence type="predicted"/>
<dbReference type="OrthoDB" id="237465at2"/>
<dbReference type="STRING" id="886293.Sinac_4369"/>
<organism evidence="1 2">
    <name type="scientific">Singulisphaera acidiphila (strain ATCC BAA-1392 / DSM 18658 / VKM B-2454 / MOB10)</name>
    <dbReference type="NCBI Taxonomy" id="886293"/>
    <lineage>
        <taxon>Bacteria</taxon>
        <taxon>Pseudomonadati</taxon>
        <taxon>Planctomycetota</taxon>
        <taxon>Planctomycetia</taxon>
        <taxon>Isosphaerales</taxon>
        <taxon>Isosphaeraceae</taxon>
        <taxon>Singulisphaera</taxon>
    </lineage>
</organism>
<accession>L0DI81</accession>
<dbReference type="RefSeq" id="WP_015247688.1">
    <property type="nucleotide sequence ID" value="NC_019892.1"/>
</dbReference>
<dbReference type="KEGG" id="saci:Sinac_4369"/>